<comment type="catalytic activity">
    <reaction evidence="3">
        <text>[thioredoxin]-dithiol + NADP(+) = [thioredoxin]-disulfide + NADPH + H(+)</text>
        <dbReference type="Rhea" id="RHEA:20345"/>
        <dbReference type="Rhea" id="RHEA-COMP:10698"/>
        <dbReference type="Rhea" id="RHEA-COMP:10700"/>
        <dbReference type="ChEBI" id="CHEBI:15378"/>
        <dbReference type="ChEBI" id="CHEBI:29950"/>
        <dbReference type="ChEBI" id="CHEBI:50058"/>
        <dbReference type="ChEBI" id="CHEBI:57783"/>
        <dbReference type="ChEBI" id="CHEBI:58349"/>
        <dbReference type="EC" id="1.8.1.9"/>
    </reaction>
</comment>
<dbReference type="OrthoDB" id="9786503at2"/>
<keyword evidence="1" id="KW-0285">Flavoprotein</keyword>
<dbReference type="SUPFAM" id="SSF51905">
    <property type="entry name" value="FAD/NAD(P)-binding domain"/>
    <property type="match status" value="1"/>
</dbReference>
<dbReference type="Pfam" id="PF07992">
    <property type="entry name" value="Pyr_redox_2"/>
    <property type="match status" value="1"/>
</dbReference>
<dbReference type="InterPro" id="IPR050097">
    <property type="entry name" value="Ferredoxin-NADP_redctase_2"/>
</dbReference>
<dbReference type="RefSeq" id="WP_149620598.1">
    <property type="nucleotide sequence ID" value="NZ_VOBL01000021.1"/>
</dbReference>
<dbReference type="PANTHER" id="PTHR48105">
    <property type="entry name" value="THIOREDOXIN REDUCTASE 1-RELATED-RELATED"/>
    <property type="match status" value="1"/>
</dbReference>
<protein>
    <submittedName>
        <fullName evidence="5">NAD(P)/FAD-dependent oxidoreductase</fullName>
    </submittedName>
</protein>
<evidence type="ECO:0000256" key="3">
    <source>
        <dbReference type="ARBA" id="ARBA00048132"/>
    </source>
</evidence>
<evidence type="ECO:0000256" key="1">
    <source>
        <dbReference type="ARBA" id="ARBA00022630"/>
    </source>
</evidence>
<organism evidence="5 6">
    <name type="scientific">Paeniglutamicibacter gangotriensis</name>
    <dbReference type="NCBI Taxonomy" id="254787"/>
    <lineage>
        <taxon>Bacteria</taxon>
        <taxon>Bacillati</taxon>
        <taxon>Actinomycetota</taxon>
        <taxon>Actinomycetes</taxon>
        <taxon>Micrococcales</taxon>
        <taxon>Micrococcaceae</taxon>
        <taxon>Paeniglutamicibacter</taxon>
    </lineage>
</organism>
<sequence>MNTTPDAYDVAIIGGGAAGLAAAQALGRSRRSVVVIDANEPRNAPAEGVHNFLTRDGVPPRQLLALGRAEAEGYGVRFRDTRAVATHRDDAGFRIELEEGQSIVSRRLILASGIMDKLPDVEGLTAYWGKNALHCPYCHGWEVRDRDIAVLDSPFAVHQALMFRQLSDRVTVFTAPERELDPVEREKLEARGIGIVPQEITAVRGNDTHLTHVLFRDGSEQAVDALVVMPQFTAGVSALVGVGLETTSHPSGIGTYVATDETGKTEIPGLWAAGNTRDPMAQVVMAAADGLRVGAMVNAELIEVETEAAVAALRAGAVAGAGQMR</sequence>
<evidence type="ECO:0000259" key="4">
    <source>
        <dbReference type="Pfam" id="PF07992"/>
    </source>
</evidence>
<dbReference type="PRINTS" id="PR00469">
    <property type="entry name" value="PNDRDTASEII"/>
</dbReference>
<name>A0A5B0E4U5_9MICC</name>
<dbReference type="PRINTS" id="PR00368">
    <property type="entry name" value="FADPNR"/>
</dbReference>
<evidence type="ECO:0000313" key="5">
    <source>
        <dbReference type="EMBL" id="KAA0974087.1"/>
    </source>
</evidence>
<dbReference type="Proteomes" id="UP000323856">
    <property type="component" value="Unassembled WGS sequence"/>
</dbReference>
<proteinExistence type="predicted"/>
<dbReference type="Gene3D" id="3.50.50.60">
    <property type="entry name" value="FAD/NAD(P)-binding domain"/>
    <property type="match status" value="2"/>
</dbReference>
<dbReference type="InterPro" id="IPR036188">
    <property type="entry name" value="FAD/NAD-bd_sf"/>
</dbReference>
<evidence type="ECO:0000313" key="6">
    <source>
        <dbReference type="Proteomes" id="UP000323856"/>
    </source>
</evidence>
<dbReference type="EMBL" id="VOBL01000021">
    <property type="protein sequence ID" value="KAA0974087.1"/>
    <property type="molecule type" value="Genomic_DNA"/>
</dbReference>
<comment type="caution">
    <text evidence="5">The sequence shown here is derived from an EMBL/GenBank/DDBJ whole genome shotgun (WGS) entry which is preliminary data.</text>
</comment>
<reference evidence="5 6" key="1">
    <citation type="submission" date="2019-07" db="EMBL/GenBank/DDBJ databases">
        <title>Analysis of the biochemical properties, biological activity and biotechnological potential of siderophores and biosurfactants produced by Antarctic psychrotolerant bacteria.</title>
        <authorList>
            <person name="Styczynski M."/>
            <person name="Krucon T."/>
            <person name="Decewicz P."/>
            <person name="Dziewit L."/>
        </authorList>
    </citation>
    <scope>NUCLEOTIDE SEQUENCE [LARGE SCALE GENOMIC DNA]</scope>
    <source>
        <strain evidence="5 6">ANT_H27</strain>
    </source>
</reference>
<gene>
    <name evidence="5" type="ORF">FQ154_16745</name>
</gene>
<evidence type="ECO:0000256" key="2">
    <source>
        <dbReference type="ARBA" id="ARBA00023002"/>
    </source>
</evidence>
<dbReference type="InterPro" id="IPR023753">
    <property type="entry name" value="FAD/NAD-binding_dom"/>
</dbReference>
<feature type="domain" description="FAD/NAD(P)-binding" evidence="4">
    <location>
        <begin position="8"/>
        <end position="290"/>
    </location>
</feature>
<keyword evidence="2" id="KW-0560">Oxidoreductase</keyword>
<dbReference type="GO" id="GO:0004791">
    <property type="term" value="F:thioredoxin-disulfide reductase (NADPH) activity"/>
    <property type="evidence" value="ECO:0007669"/>
    <property type="project" value="UniProtKB-EC"/>
</dbReference>
<dbReference type="AlphaFoldDB" id="A0A5B0E4U5"/>
<accession>A0A5B0E4U5</accession>